<accession>A0AB34JWQ0</accession>
<evidence type="ECO:0000313" key="3">
    <source>
        <dbReference type="Proteomes" id="UP001515480"/>
    </source>
</evidence>
<protein>
    <submittedName>
        <fullName evidence="2">Uncharacterized protein</fullName>
    </submittedName>
</protein>
<gene>
    <name evidence="2" type="ORF">AB1Y20_020135</name>
</gene>
<organism evidence="2 3">
    <name type="scientific">Prymnesium parvum</name>
    <name type="common">Toxic golden alga</name>
    <dbReference type="NCBI Taxonomy" id="97485"/>
    <lineage>
        <taxon>Eukaryota</taxon>
        <taxon>Haptista</taxon>
        <taxon>Haptophyta</taxon>
        <taxon>Prymnesiophyceae</taxon>
        <taxon>Prymnesiales</taxon>
        <taxon>Prymnesiaceae</taxon>
        <taxon>Prymnesium</taxon>
    </lineage>
</organism>
<comment type="caution">
    <text evidence="2">The sequence shown here is derived from an EMBL/GenBank/DDBJ whole genome shotgun (WGS) entry which is preliminary data.</text>
</comment>
<evidence type="ECO:0000256" key="1">
    <source>
        <dbReference type="SAM" id="MobiDB-lite"/>
    </source>
</evidence>
<sequence length="97" mass="11421">MPRQYNMYNVQQCEFWKERVSKEVLRHALYFGDDLDDDLSQLSGSSFANSTRSMTSEASRDKIAQLEMQLQDERRKRIQVENQLKSMSQKRNTAEPA</sequence>
<reference evidence="2 3" key="1">
    <citation type="journal article" date="2024" name="Science">
        <title>Giant polyketide synthase enzymes in the biosynthesis of giant marine polyether toxins.</title>
        <authorList>
            <person name="Fallon T.R."/>
            <person name="Shende V.V."/>
            <person name="Wierzbicki I.H."/>
            <person name="Pendleton A.L."/>
            <person name="Watervoot N.F."/>
            <person name="Auber R.P."/>
            <person name="Gonzalez D.J."/>
            <person name="Wisecaver J.H."/>
            <person name="Moore B.S."/>
        </authorList>
    </citation>
    <scope>NUCLEOTIDE SEQUENCE [LARGE SCALE GENOMIC DNA]</scope>
    <source>
        <strain evidence="2 3">12B1</strain>
    </source>
</reference>
<dbReference type="EMBL" id="JBGBPQ010000004">
    <property type="protein sequence ID" value="KAL1525272.1"/>
    <property type="molecule type" value="Genomic_DNA"/>
</dbReference>
<dbReference type="Proteomes" id="UP001515480">
    <property type="component" value="Unassembled WGS sequence"/>
</dbReference>
<name>A0AB34JWQ0_PRYPA</name>
<proteinExistence type="predicted"/>
<dbReference type="AlphaFoldDB" id="A0AB34JWQ0"/>
<keyword evidence="3" id="KW-1185">Reference proteome</keyword>
<feature type="region of interest" description="Disordered" evidence="1">
    <location>
        <begin position="74"/>
        <end position="97"/>
    </location>
</feature>
<evidence type="ECO:0000313" key="2">
    <source>
        <dbReference type="EMBL" id="KAL1525272.1"/>
    </source>
</evidence>
<feature type="compositionally biased region" description="Polar residues" evidence="1">
    <location>
        <begin position="80"/>
        <end position="91"/>
    </location>
</feature>